<evidence type="ECO:0000256" key="1">
    <source>
        <dbReference type="SAM" id="MobiDB-lite"/>
    </source>
</evidence>
<evidence type="ECO:0000313" key="3">
    <source>
        <dbReference type="Proteomes" id="UP001292094"/>
    </source>
</evidence>
<organism evidence="2 3">
    <name type="scientific">Petrolisthes manimaculis</name>
    <dbReference type="NCBI Taxonomy" id="1843537"/>
    <lineage>
        <taxon>Eukaryota</taxon>
        <taxon>Metazoa</taxon>
        <taxon>Ecdysozoa</taxon>
        <taxon>Arthropoda</taxon>
        <taxon>Crustacea</taxon>
        <taxon>Multicrustacea</taxon>
        <taxon>Malacostraca</taxon>
        <taxon>Eumalacostraca</taxon>
        <taxon>Eucarida</taxon>
        <taxon>Decapoda</taxon>
        <taxon>Pleocyemata</taxon>
        <taxon>Anomura</taxon>
        <taxon>Galatheoidea</taxon>
        <taxon>Porcellanidae</taxon>
        <taxon>Petrolisthes</taxon>
    </lineage>
</organism>
<keyword evidence="3" id="KW-1185">Reference proteome</keyword>
<evidence type="ECO:0000313" key="2">
    <source>
        <dbReference type="EMBL" id="KAK4324142.1"/>
    </source>
</evidence>
<dbReference type="Proteomes" id="UP001292094">
    <property type="component" value="Unassembled WGS sequence"/>
</dbReference>
<accession>A0AAE1QF45</accession>
<comment type="caution">
    <text evidence="2">The sequence shown here is derived from an EMBL/GenBank/DDBJ whole genome shotgun (WGS) entry which is preliminary data.</text>
</comment>
<dbReference type="EMBL" id="JAWZYT010000374">
    <property type="protein sequence ID" value="KAK4324142.1"/>
    <property type="molecule type" value="Genomic_DNA"/>
</dbReference>
<dbReference type="AlphaFoldDB" id="A0AAE1QF45"/>
<gene>
    <name evidence="2" type="ORF">Pmani_005145</name>
</gene>
<reference evidence="2" key="1">
    <citation type="submission" date="2023-11" db="EMBL/GenBank/DDBJ databases">
        <title>Genome assemblies of two species of porcelain crab, Petrolisthes cinctipes and Petrolisthes manimaculis (Anomura: Porcellanidae).</title>
        <authorList>
            <person name="Angst P."/>
        </authorList>
    </citation>
    <scope>NUCLEOTIDE SEQUENCE</scope>
    <source>
        <strain evidence="2">PB745_02</strain>
        <tissue evidence="2">Gill</tissue>
    </source>
</reference>
<sequence>MSTLSSCGTERTSSTIAPDLRPTMDSDTLKNLLDSQSQAFQSALDIVVNQFNLRISDMETKISDQKFGVFTS</sequence>
<protein>
    <submittedName>
        <fullName evidence="2">Uncharacterized protein</fullName>
    </submittedName>
</protein>
<feature type="compositionally biased region" description="Polar residues" evidence="1">
    <location>
        <begin position="1"/>
        <end position="16"/>
    </location>
</feature>
<name>A0AAE1QF45_9EUCA</name>
<feature type="region of interest" description="Disordered" evidence="1">
    <location>
        <begin position="1"/>
        <end position="23"/>
    </location>
</feature>
<proteinExistence type="predicted"/>